<dbReference type="AlphaFoldDB" id="A0A2W1KK39"/>
<sequence length="398" mass="45587">MVTIETNKDYRFSLLHLGFRLFFLLGAVFSAFAISAWFWFYYHGTQFLDNGNFPIILWHAHEMIFGYSMAVAVGFLLTAVKNWTGHQTLRGYGLLLLGLFWLMARIMPFTDFPGALMIMALFDLLFDATVCIALLYPLVRSKQWKQLGIWSILLLMTTGNTLFYIGLIWKHPELTQIGLFFGLYLIIALIMLMGQRVMPFFIERGVGYPVVLMVRPWVNVSSVILMMFFIVAVVWDPISLITALVAIALAFLQVLQMIGWYTPGIWRKPLLWSLYLAYGWIFIGFILTALVHWIPINPMLGIHAFAYGGVGMMTIGMMARVSLGHTGRNIFTPPQALNWMFFSLFLGAIVRVIIPIILPMQYRMWIEVSQGLWIIAFVGFIIVYAPMLIKPRIDGRYG</sequence>
<dbReference type="EMBL" id="QKQP01000015">
    <property type="protein sequence ID" value="PZD79721.1"/>
    <property type="molecule type" value="Genomic_DNA"/>
</dbReference>
<feature type="transmembrane region" description="Helical" evidence="1">
    <location>
        <begin position="339"/>
        <end position="358"/>
    </location>
</feature>
<feature type="transmembrane region" description="Helical" evidence="1">
    <location>
        <begin position="370"/>
        <end position="389"/>
    </location>
</feature>
<comment type="caution">
    <text evidence="2">The sequence shown here is derived from an EMBL/GenBank/DDBJ whole genome shotgun (WGS) entry which is preliminary data.</text>
</comment>
<gene>
    <name evidence="2" type="ORF">DN052_16330</name>
</gene>
<name>A0A2W1KK39_ACIFR</name>
<feature type="transmembrane region" description="Helical" evidence="1">
    <location>
        <begin position="238"/>
        <end position="258"/>
    </location>
</feature>
<evidence type="ECO:0000313" key="3">
    <source>
        <dbReference type="Proteomes" id="UP000248886"/>
    </source>
</evidence>
<feature type="transmembrane region" description="Helical" evidence="1">
    <location>
        <begin position="147"/>
        <end position="169"/>
    </location>
</feature>
<dbReference type="RefSeq" id="WP_054608625.1">
    <property type="nucleotide sequence ID" value="NZ_AP025161.1"/>
</dbReference>
<protein>
    <submittedName>
        <fullName evidence="2">NnrS family protein</fullName>
    </submittedName>
</protein>
<feature type="transmembrane region" description="Helical" evidence="1">
    <location>
        <begin position="175"/>
        <end position="194"/>
    </location>
</feature>
<feature type="transmembrane region" description="Helical" evidence="1">
    <location>
        <begin position="21"/>
        <end position="42"/>
    </location>
</feature>
<feature type="transmembrane region" description="Helical" evidence="1">
    <location>
        <begin position="92"/>
        <end position="109"/>
    </location>
</feature>
<keyword evidence="1" id="KW-0472">Membrane</keyword>
<evidence type="ECO:0000313" key="2">
    <source>
        <dbReference type="EMBL" id="PZD79721.1"/>
    </source>
</evidence>
<dbReference type="OrthoDB" id="9770040at2"/>
<keyword evidence="1" id="KW-0812">Transmembrane</keyword>
<keyword evidence="1" id="KW-1133">Transmembrane helix</keyword>
<dbReference type="InterPro" id="IPR010266">
    <property type="entry name" value="NnrS"/>
</dbReference>
<dbReference type="Pfam" id="PF05940">
    <property type="entry name" value="NnrS"/>
    <property type="match status" value="1"/>
</dbReference>
<feature type="transmembrane region" description="Helical" evidence="1">
    <location>
        <begin position="270"/>
        <end position="294"/>
    </location>
</feature>
<feature type="transmembrane region" description="Helical" evidence="1">
    <location>
        <begin position="300"/>
        <end position="319"/>
    </location>
</feature>
<dbReference type="Proteomes" id="UP000248886">
    <property type="component" value="Unassembled WGS sequence"/>
</dbReference>
<proteinExistence type="predicted"/>
<feature type="transmembrane region" description="Helical" evidence="1">
    <location>
        <begin position="115"/>
        <end position="135"/>
    </location>
</feature>
<feature type="transmembrane region" description="Helical" evidence="1">
    <location>
        <begin position="62"/>
        <end position="80"/>
    </location>
</feature>
<organism evidence="2 3">
    <name type="scientific">Acidithiobacillus ferrooxidans</name>
    <name type="common">Thiobacillus ferrooxidans</name>
    <dbReference type="NCBI Taxonomy" id="920"/>
    <lineage>
        <taxon>Bacteria</taxon>
        <taxon>Pseudomonadati</taxon>
        <taxon>Pseudomonadota</taxon>
        <taxon>Acidithiobacillia</taxon>
        <taxon>Acidithiobacillales</taxon>
        <taxon>Acidithiobacillaceae</taxon>
        <taxon>Acidithiobacillus</taxon>
    </lineage>
</organism>
<accession>A0A2W1KK39</accession>
<reference evidence="2 3" key="1">
    <citation type="submission" date="2018-06" db="EMBL/GenBank/DDBJ databases">
        <title>Draft sequence of Acidithiobacillus ferrooxidans CCM 4253.</title>
        <authorList>
            <person name="Moya-Beltran A."/>
            <person name="Castro M."/>
            <person name="Covarrubias P.C."/>
            <person name="Issotta F."/>
            <person name="Janiczek O."/>
            <person name="Mandl M."/>
            <person name="Kucera J."/>
            <person name="Quatrini R."/>
        </authorList>
    </citation>
    <scope>NUCLEOTIDE SEQUENCE [LARGE SCALE GENOMIC DNA]</scope>
    <source>
        <strain evidence="2 3">CCM 4253</strain>
    </source>
</reference>
<evidence type="ECO:0000256" key="1">
    <source>
        <dbReference type="SAM" id="Phobius"/>
    </source>
</evidence>
<feature type="transmembrane region" description="Helical" evidence="1">
    <location>
        <begin position="206"/>
        <end position="232"/>
    </location>
</feature>